<dbReference type="AlphaFoldDB" id="A0A367QVB5"/>
<dbReference type="SUPFAM" id="SSF53335">
    <property type="entry name" value="S-adenosyl-L-methionine-dependent methyltransferases"/>
    <property type="match status" value="1"/>
</dbReference>
<evidence type="ECO:0000313" key="3">
    <source>
        <dbReference type="Proteomes" id="UP000252107"/>
    </source>
</evidence>
<dbReference type="Gene3D" id="3.40.50.150">
    <property type="entry name" value="Vaccinia Virus protein VP39"/>
    <property type="match status" value="1"/>
</dbReference>
<keyword evidence="2" id="KW-0489">Methyltransferase</keyword>
<evidence type="ECO:0000313" key="2">
    <source>
        <dbReference type="EMBL" id="RCJ27142.1"/>
    </source>
</evidence>
<dbReference type="GO" id="GO:0008168">
    <property type="term" value="F:methyltransferase activity"/>
    <property type="evidence" value="ECO:0007669"/>
    <property type="project" value="UniProtKB-KW"/>
</dbReference>
<protein>
    <submittedName>
        <fullName evidence="2">Methyltransferase</fullName>
    </submittedName>
</protein>
<gene>
    <name evidence="2" type="ORF">A6770_02715</name>
</gene>
<dbReference type="CDD" id="cd02440">
    <property type="entry name" value="AdoMet_MTases"/>
    <property type="match status" value="1"/>
</dbReference>
<keyword evidence="3" id="KW-1185">Reference proteome</keyword>
<dbReference type="Pfam" id="PF13847">
    <property type="entry name" value="Methyltransf_31"/>
    <property type="match status" value="1"/>
</dbReference>
<dbReference type="PANTHER" id="PTHR43591:SF24">
    <property type="entry name" value="2-METHOXY-6-POLYPRENYL-1,4-BENZOQUINOL METHYLASE, MITOCHONDRIAL"/>
    <property type="match status" value="1"/>
</dbReference>
<sequence length="225" mass="25388">MQRLLEPEVMDSWEEAIEYDAMDFTEVNTAFAQEAIALGPPAQGLVLDAGTGPGRIPVLICQIRPQWQFIAIDLAQNMLQIAAQHVEQAGLQKQIRLELVDVKHLPYEDGVFDMAISNSLIHHLPDPLPFFSELQRVTKPNSGIFIRDLFRPIDEVTMNALVESLGNAYDAQQKKLFRDSLHAALTLDEVNQLISTVGLVGVKVYQSSDRHWTAERNWTINDDQR</sequence>
<comment type="caution">
    <text evidence="2">The sequence shown here is derived from an EMBL/GenBank/DDBJ whole genome shotgun (WGS) entry which is preliminary data.</text>
</comment>
<dbReference type="InterPro" id="IPR029063">
    <property type="entry name" value="SAM-dependent_MTases_sf"/>
</dbReference>
<dbReference type="InterPro" id="IPR025714">
    <property type="entry name" value="Methyltranfer_dom"/>
</dbReference>
<reference evidence="2" key="1">
    <citation type="submission" date="2016-04" db="EMBL/GenBank/DDBJ databases">
        <authorList>
            <person name="Tabuchi Yagui T.R."/>
        </authorList>
    </citation>
    <scope>NUCLEOTIDE SEQUENCE [LARGE SCALE GENOMIC DNA]</scope>
    <source>
        <strain evidence="2">NIES-26</strain>
    </source>
</reference>
<proteinExistence type="predicted"/>
<dbReference type="PANTHER" id="PTHR43591">
    <property type="entry name" value="METHYLTRANSFERASE"/>
    <property type="match status" value="1"/>
</dbReference>
<dbReference type="Proteomes" id="UP000252107">
    <property type="component" value="Unassembled WGS sequence"/>
</dbReference>
<evidence type="ECO:0000259" key="1">
    <source>
        <dbReference type="Pfam" id="PF13847"/>
    </source>
</evidence>
<accession>A0A367QVB5</accession>
<dbReference type="EMBL" id="LXQD01000306">
    <property type="protein sequence ID" value="RCJ27142.1"/>
    <property type="molecule type" value="Genomic_DNA"/>
</dbReference>
<keyword evidence="2" id="KW-0808">Transferase</keyword>
<name>A0A367QVB5_9NOSO</name>
<organism evidence="2 3">
    <name type="scientific">Nostoc minutum NIES-26</name>
    <dbReference type="NCBI Taxonomy" id="1844469"/>
    <lineage>
        <taxon>Bacteria</taxon>
        <taxon>Bacillati</taxon>
        <taxon>Cyanobacteriota</taxon>
        <taxon>Cyanophyceae</taxon>
        <taxon>Nostocales</taxon>
        <taxon>Nostocaceae</taxon>
        <taxon>Nostoc</taxon>
    </lineage>
</organism>
<feature type="domain" description="Methyltransferase" evidence="1">
    <location>
        <begin position="46"/>
        <end position="157"/>
    </location>
</feature>
<dbReference type="GO" id="GO:0032259">
    <property type="term" value="P:methylation"/>
    <property type="evidence" value="ECO:0007669"/>
    <property type="project" value="UniProtKB-KW"/>
</dbReference>